<dbReference type="RefSeq" id="WP_379013348.1">
    <property type="nucleotide sequence ID" value="NZ_JBHSDC010000012.1"/>
</dbReference>
<keyword evidence="2" id="KW-1185">Reference proteome</keyword>
<evidence type="ECO:0000313" key="1">
    <source>
        <dbReference type="EMBL" id="MFC4231756.1"/>
    </source>
</evidence>
<protein>
    <recommendedName>
        <fullName evidence="3">AraC family transcriptional regulator</fullName>
    </recommendedName>
</protein>
<evidence type="ECO:0000313" key="2">
    <source>
        <dbReference type="Proteomes" id="UP001595906"/>
    </source>
</evidence>
<dbReference type="Gene3D" id="3.20.80.10">
    <property type="entry name" value="Regulatory factor, effector binding domain"/>
    <property type="match status" value="1"/>
</dbReference>
<dbReference type="EMBL" id="JBHSDC010000012">
    <property type="protein sequence ID" value="MFC4231756.1"/>
    <property type="molecule type" value="Genomic_DNA"/>
</dbReference>
<sequence>MKKWLIILVAFIAIAIASVYIIIPRNLVVSSITPMYTNYTSAVEYASNEENWTKWWPGKLEKVGDRTIATYKDITYHIVSKSYNNTQIALDYNKKTTIVNLAVAGFSHDSIRVICQYNDTASMNPFTRINHYNRAVYIKQNIKEVMQQLERFLEKPSNIYGFNVISTIVKDTALMSTKTYLNHTPSTIEVYKLVNELRRHIQQQGATIINAPMLNVTKETETSYKVMVAIPVNHTVAETNTIQLRRMVIGRILESDSIKGGPSTVEQSFKMFEKYFADFKHSSPAIPYQQLITDREKETDTTKWITRFYYPIF</sequence>
<accession>A0ABV8PWJ2</accession>
<organism evidence="1 2">
    <name type="scientific">Parasediminibacterium paludis</name>
    <dbReference type="NCBI Taxonomy" id="908966"/>
    <lineage>
        <taxon>Bacteria</taxon>
        <taxon>Pseudomonadati</taxon>
        <taxon>Bacteroidota</taxon>
        <taxon>Chitinophagia</taxon>
        <taxon>Chitinophagales</taxon>
        <taxon>Chitinophagaceae</taxon>
        <taxon>Parasediminibacterium</taxon>
    </lineage>
</organism>
<name>A0ABV8PWJ2_9BACT</name>
<proteinExistence type="predicted"/>
<gene>
    <name evidence="1" type="ORF">ACFOW1_07630</name>
</gene>
<dbReference type="Proteomes" id="UP001595906">
    <property type="component" value="Unassembled WGS sequence"/>
</dbReference>
<comment type="caution">
    <text evidence="1">The sequence shown here is derived from an EMBL/GenBank/DDBJ whole genome shotgun (WGS) entry which is preliminary data.</text>
</comment>
<dbReference type="InterPro" id="IPR011256">
    <property type="entry name" value="Reg_factor_effector_dom_sf"/>
</dbReference>
<evidence type="ECO:0008006" key="3">
    <source>
        <dbReference type="Google" id="ProtNLM"/>
    </source>
</evidence>
<reference evidence="2" key="1">
    <citation type="journal article" date="2019" name="Int. J. Syst. Evol. Microbiol.">
        <title>The Global Catalogue of Microorganisms (GCM) 10K type strain sequencing project: providing services to taxonomists for standard genome sequencing and annotation.</title>
        <authorList>
            <consortium name="The Broad Institute Genomics Platform"/>
            <consortium name="The Broad Institute Genome Sequencing Center for Infectious Disease"/>
            <person name="Wu L."/>
            <person name="Ma J."/>
        </authorList>
    </citation>
    <scope>NUCLEOTIDE SEQUENCE [LARGE SCALE GENOMIC DNA]</scope>
    <source>
        <strain evidence="2">CECT 8010</strain>
    </source>
</reference>